<dbReference type="Pfam" id="PF02752">
    <property type="entry name" value="Arrestin_C"/>
    <property type="match status" value="1"/>
</dbReference>
<dbReference type="InterPro" id="IPR014752">
    <property type="entry name" value="Arrestin-like_C"/>
</dbReference>
<dbReference type="GO" id="GO:0005737">
    <property type="term" value="C:cytoplasm"/>
    <property type="evidence" value="ECO:0007669"/>
    <property type="project" value="TreeGrafter"/>
</dbReference>
<dbReference type="Pfam" id="PF00339">
    <property type="entry name" value="Arrestin_N"/>
    <property type="match status" value="1"/>
</dbReference>
<evidence type="ECO:0000313" key="4">
    <source>
        <dbReference type="Proteomes" id="UP001157938"/>
    </source>
</evidence>
<comment type="caution">
    <text evidence="3">The sequence shown here is derived from an EMBL/GenBank/DDBJ whole genome shotgun (WGS) entry which is preliminary data.</text>
</comment>
<dbReference type="SUPFAM" id="SSF81296">
    <property type="entry name" value="E set domains"/>
    <property type="match status" value="2"/>
</dbReference>
<reference evidence="2 4" key="1">
    <citation type="submission" date="2021-11" db="EMBL/GenBank/DDBJ databases">
        <authorList>
            <person name="Islam A."/>
            <person name="Islam S."/>
            <person name="Flora M.S."/>
            <person name="Rahman M."/>
            <person name="Ziaur R.M."/>
            <person name="Epstein J.H."/>
            <person name="Hassan M."/>
            <person name="Klassen M."/>
            <person name="Woodard K."/>
            <person name="Webb A."/>
            <person name="Webby R.J."/>
            <person name="El Zowalaty M.E."/>
        </authorList>
    </citation>
    <scope>NUCLEOTIDE SEQUENCE [LARGE SCALE GENOMIC DNA]</scope>
    <source>
        <strain evidence="2">Pf1</strain>
    </source>
</reference>
<keyword evidence="4" id="KW-1185">Reference proteome</keyword>
<dbReference type="InterPro" id="IPR014756">
    <property type="entry name" value="Ig_E-set"/>
</dbReference>
<dbReference type="Gene3D" id="2.60.40.640">
    <property type="match status" value="2"/>
</dbReference>
<dbReference type="InterPro" id="IPR011021">
    <property type="entry name" value="Arrestin-like_N"/>
</dbReference>
<accession>A0AAV0STK3</accession>
<dbReference type="InterPro" id="IPR011022">
    <property type="entry name" value="Arrestin_C-like"/>
</dbReference>
<feature type="domain" description="Arrestin C-terminal-like" evidence="1">
    <location>
        <begin position="182"/>
        <end position="317"/>
    </location>
</feature>
<dbReference type="PANTHER" id="PTHR11188:SF17">
    <property type="entry name" value="FI21816P1"/>
    <property type="match status" value="1"/>
</dbReference>
<dbReference type="Proteomes" id="UP001157938">
    <property type="component" value="Unassembled WGS sequence"/>
</dbReference>
<name>A0AAV0STK3_9STRA</name>
<dbReference type="InterPro" id="IPR050357">
    <property type="entry name" value="Arrestin_domain-protein"/>
</dbReference>
<dbReference type="EMBL" id="CAKLBC010001477">
    <property type="protein sequence ID" value="CAH0492308.1"/>
    <property type="molecule type" value="Genomic_DNA"/>
</dbReference>
<evidence type="ECO:0000313" key="3">
    <source>
        <dbReference type="EMBL" id="CAI5707550.1"/>
    </source>
</evidence>
<organism evidence="3 5">
    <name type="scientific">Peronospora farinosa</name>
    <dbReference type="NCBI Taxonomy" id="134698"/>
    <lineage>
        <taxon>Eukaryota</taxon>
        <taxon>Sar</taxon>
        <taxon>Stramenopiles</taxon>
        <taxon>Oomycota</taxon>
        <taxon>Peronosporomycetes</taxon>
        <taxon>Peronosporales</taxon>
        <taxon>Peronosporaceae</taxon>
        <taxon>Peronospora</taxon>
    </lineage>
</organism>
<evidence type="ECO:0000313" key="5">
    <source>
        <dbReference type="Proteomes" id="UP001159659"/>
    </source>
</evidence>
<proteinExistence type="predicted"/>
<dbReference type="PANTHER" id="PTHR11188">
    <property type="entry name" value="ARRESTIN DOMAIN CONTAINING PROTEIN"/>
    <property type="match status" value="1"/>
</dbReference>
<dbReference type="Proteomes" id="UP001159659">
    <property type="component" value="Unassembled WGS sequence"/>
</dbReference>
<sequence length="382" mass="41737">MGKVAKAFGLGVKGNLNVVLDRLHYLPGDMLLGSVVLSVTELLDVTSLVLRIRGKEMLTWTEGSGHAAALYLREHWHLDKEIVLSAKQQSYQPGEYVYPICFHLPATLSSTFDISSRDASVMCRINASLGYTATAVMTVKAKFSADMEAKTSFVVQHLPVGEPVRSLKNSVTGDIYMLRVMKKGTCSVLAQLPSNVHIAGDILLAQTEVHNDTAGDMNKLSMMLYEDISVDLGTLNQKLKGSKCISRQDFPGVKAGKTQEQVLDLPLVTKTYPARPVSAVIRSHFLTTNYRLVIKCKFRFCRSVSVDFPIKILQKLMVGATHAPAATVLPAIAATTPSQLGAGVAVMSVAAAPRRESASDGRSSRKFMNSEEQMFRRGLLKY</sequence>
<dbReference type="EMBL" id="CANTFK010000162">
    <property type="protein sequence ID" value="CAI5707550.1"/>
    <property type="molecule type" value="Genomic_DNA"/>
</dbReference>
<gene>
    <name evidence="2" type="ORF">PFR001_LOCUS7517</name>
    <name evidence="3" type="ORF">PFR002_LOCUS1525</name>
</gene>
<reference evidence="3" key="2">
    <citation type="submission" date="2022-12" db="EMBL/GenBank/DDBJ databases">
        <authorList>
            <person name="Webb A."/>
        </authorList>
    </citation>
    <scope>NUCLEOTIDE SEQUENCE</scope>
    <source>
        <strain evidence="3">Pf2</strain>
    </source>
</reference>
<dbReference type="GO" id="GO:0015031">
    <property type="term" value="P:protein transport"/>
    <property type="evidence" value="ECO:0007669"/>
    <property type="project" value="TreeGrafter"/>
</dbReference>
<evidence type="ECO:0000259" key="1">
    <source>
        <dbReference type="SMART" id="SM01017"/>
    </source>
</evidence>
<evidence type="ECO:0000313" key="2">
    <source>
        <dbReference type="EMBL" id="CAH0492308.1"/>
    </source>
</evidence>
<dbReference type="AlphaFoldDB" id="A0AAV0STK3"/>
<protein>
    <recommendedName>
        <fullName evidence="1">Arrestin C-terminal-like domain-containing protein</fullName>
    </recommendedName>
</protein>
<dbReference type="SMART" id="SM01017">
    <property type="entry name" value="Arrestin_C"/>
    <property type="match status" value="1"/>
</dbReference>